<evidence type="ECO:0000259" key="3">
    <source>
        <dbReference type="PROSITE" id="PS50175"/>
    </source>
</evidence>
<dbReference type="Proteomes" id="UP000436801">
    <property type="component" value="Unassembled WGS sequence"/>
</dbReference>
<evidence type="ECO:0000313" key="4">
    <source>
        <dbReference type="EMBL" id="MWC44495.1"/>
    </source>
</evidence>
<dbReference type="InterPro" id="IPR011969">
    <property type="entry name" value="Clan_AA_Asp_peptidase_C"/>
</dbReference>
<dbReference type="AlphaFoldDB" id="A0A1G7RKU5"/>
<dbReference type="InterPro" id="IPR001995">
    <property type="entry name" value="Peptidase_A2_cat"/>
</dbReference>
<feature type="domain" description="Peptidase A2" evidence="3">
    <location>
        <begin position="100"/>
        <end position="179"/>
    </location>
</feature>
<name>A0A1G7RKU5_9SPHN</name>
<dbReference type="GO" id="GO:0006508">
    <property type="term" value="P:proteolysis"/>
    <property type="evidence" value="ECO:0007669"/>
    <property type="project" value="UniProtKB-KW"/>
</dbReference>
<dbReference type="Pfam" id="PF13975">
    <property type="entry name" value="gag-asp_proteas"/>
    <property type="match status" value="1"/>
</dbReference>
<evidence type="ECO:0000313" key="6">
    <source>
        <dbReference type="Proteomes" id="UP000323502"/>
    </source>
</evidence>
<protein>
    <submittedName>
        <fullName evidence="5">Aspartyl protease family protein</fullName>
    </submittedName>
    <submittedName>
        <fullName evidence="4">TIGR02281 family clan AA aspartic protease</fullName>
        <ecNumber evidence="4">3.4.23.-</ecNumber>
    </submittedName>
</protein>
<dbReference type="EMBL" id="WSUT01000005">
    <property type="protein sequence ID" value="MWC44495.1"/>
    <property type="molecule type" value="Genomic_DNA"/>
</dbReference>
<evidence type="ECO:0000256" key="1">
    <source>
        <dbReference type="ARBA" id="ARBA00022801"/>
    </source>
</evidence>
<sequence length="209" mass="22790">MPDLGPYGPLYLLLAAVLLAGVIVRRVPILRTIVNLASWGLVALVLFIAIDQRGRFDPYFQRITERIFPDQQQVVGDEVRIRMSPDGHFWARATVDGVERRMLIDSGATLTALSEDTAAAAGLEPRDELVPVLLNTANGTIRAKTATVARLQLGAIRAGGLPVVVSPAFGRTDILGMNFLSRLKSWRVEDRTLILVPHHPRPVASSTPA</sequence>
<reference evidence="5 6" key="1">
    <citation type="submission" date="2016-10" db="EMBL/GenBank/DDBJ databases">
        <authorList>
            <person name="Varghese N."/>
            <person name="Submissions S."/>
        </authorList>
    </citation>
    <scope>NUCLEOTIDE SEQUENCE [LARGE SCALE GENOMIC DNA]</scope>
    <source>
        <strain evidence="5 6">S7-754</strain>
    </source>
</reference>
<organism evidence="5 6">
    <name type="scientific">Sphingomonas carotinifaciens</name>
    <dbReference type="NCBI Taxonomy" id="1166323"/>
    <lineage>
        <taxon>Bacteria</taxon>
        <taxon>Pseudomonadati</taxon>
        <taxon>Pseudomonadota</taxon>
        <taxon>Alphaproteobacteria</taxon>
        <taxon>Sphingomonadales</taxon>
        <taxon>Sphingomonadaceae</taxon>
        <taxon>Sphingomonas</taxon>
    </lineage>
</organism>
<keyword evidence="5" id="KW-0645">Protease</keyword>
<reference evidence="4 7" key="2">
    <citation type="submission" date="2019-12" db="EMBL/GenBank/DDBJ databases">
        <authorList>
            <person name="Zheng J."/>
        </authorList>
    </citation>
    <scope>NUCLEOTIDE SEQUENCE [LARGE SCALE GENOMIC DNA]</scope>
    <source>
        <strain evidence="4 7">DSM 27347</strain>
    </source>
</reference>
<feature type="transmembrane region" description="Helical" evidence="2">
    <location>
        <begin position="33"/>
        <end position="50"/>
    </location>
</feature>
<dbReference type="InterPro" id="IPR021109">
    <property type="entry name" value="Peptidase_aspartic_dom_sf"/>
</dbReference>
<dbReference type="EMBL" id="FNBI01000012">
    <property type="protein sequence ID" value="SDG11284.1"/>
    <property type="molecule type" value="Genomic_DNA"/>
</dbReference>
<dbReference type="SUPFAM" id="SSF50630">
    <property type="entry name" value="Acid proteases"/>
    <property type="match status" value="1"/>
</dbReference>
<keyword evidence="2" id="KW-0472">Membrane</keyword>
<dbReference type="InterPro" id="IPR034122">
    <property type="entry name" value="Retropepsin-like_bacterial"/>
</dbReference>
<dbReference type="Proteomes" id="UP000323502">
    <property type="component" value="Unassembled WGS sequence"/>
</dbReference>
<evidence type="ECO:0000256" key="2">
    <source>
        <dbReference type="SAM" id="Phobius"/>
    </source>
</evidence>
<keyword evidence="6" id="KW-1185">Reference proteome</keyword>
<dbReference type="Gene3D" id="2.40.70.10">
    <property type="entry name" value="Acid Proteases"/>
    <property type="match status" value="1"/>
</dbReference>
<evidence type="ECO:0000313" key="7">
    <source>
        <dbReference type="Proteomes" id="UP000436801"/>
    </source>
</evidence>
<dbReference type="PROSITE" id="PS50175">
    <property type="entry name" value="ASP_PROT_RETROV"/>
    <property type="match status" value="1"/>
</dbReference>
<dbReference type="RefSeq" id="WP_112383977.1">
    <property type="nucleotide sequence ID" value="NZ_FNBI01000012.1"/>
</dbReference>
<keyword evidence="2" id="KW-0812">Transmembrane</keyword>
<dbReference type="CDD" id="cd05483">
    <property type="entry name" value="retropepsin_like_bacteria"/>
    <property type="match status" value="1"/>
</dbReference>
<dbReference type="NCBIfam" id="TIGR02281">
    <property type="entry name" value="clan_AA_DTGA"/>
    <property type="match status" value="1"/>
</dbReference>
<keyword evidence="1 4" id="KW-0378">Hydrolase</keyword>
<dbReference type="OrthoDB" id="7595324at2"/>
<dbReference type="GO" id="GO:0004190">
    <property type="term" value="F:aspartic-type endopeptidase activity"/>
    <property type="evidence" value="ECO:0007669"/>
    <property type="project" value="InterPro"/>
</dbReference>
<accession>A0A1G7RKU5</accession>
<keyword evidence="2" id="KW-1133">Transmembrane helix</keyword>
<dbReference type="EC" id="3.4.23.-" evidence="4"/>
<evidence type="ECO:0000313" key="5">
    <source>
        <dbReference type="EMBL" id="SDG11284.1"/>
    </source>
</evidence>
<feature type="transmembrane region" description="Helical" evidence="2">
    <location>
        <begin position="6"/>
        <end position="24"/>
    </location>
</feature>
<proteinExistence type="predicted"/>
<gene>
    <name evidence="4" type="ORF">GQR91_12650</name>
    <name evidence="5" type="ORF">SAMN05216557_1123</name>
</gene>